<dbReference type="RefSeq" id="WP_183123687.1">
    <property type="nucleotide sequence ID" value="NZ_JACJHR010000011.1"/>
</dbReference>
<reference evidence="2 3" key="1">
    <citation type="submission" date="2020-08" db="EMBL/GenBank/DDBJ databases">
        <title>Amycolatopsis echigonensis JCM 21831.</title>
        <authorList>
            <person name="Tedsree N."/>
            <person name="Kuncharoen N."/>
            <person name="Likhitwitayawuid K."/>
            <person name="Tanasupawat S."/>
        </authorList>
    </citation>
    <scope>NUCLEOTIDE SEQUENCE [LARGE SCALE GENOMIC DNA]</scope>
    <source>
        <strain evidence="2 3">JCM 21831</strain>
    </source>
</reference>
<organism evidence="2 3">
    <name type="scientific">Amycolatopsis echigonensis</name>
    <dbReference type="NCBI Taxonomy" id="2576905"/>
    <lineage>
        <taxon>Bacteria</taxon>
        <taxon>Bacillati</taxon>
        <taxon>Actinomycetota</taxon>
        <taxon>Actinomycetes</taxon>
        <taxon>Pseudonocardiales</taxon>
        <taxon>Pseudonocardiaceae</taxon>
        <taxon>Amycolatopsis</taxon>
    </lineage>
</organism>
<protein>
    <submittedName>
        <fullName evidence="2">VOC family protein</fullName>
    </submittedName>
</protein>
<evidence type="ECO:0000259" key="1">
    <source>
        <dbReference type="Pfam" id="PF18029"/>
    </source>
</evidence>
<dbReference type="PANTHER" id="PTHR35908">
    <property type="entry name" value="HYPOTHETICAL FUSION PROTEIN"/>
    <property type="match status" value="1"/>
</dbReference>
<accession>A0A8E1VWE0</accession>
<dbReference type="AlphaFoldDB" id="A0A8E1VWE0"/>
<dbReference type="InterPro" id="IPR041581">
    <property type="entry name" value="Glyoxalase_6"/>
</dbReference>
<feature type="domain" description="Glyoxalase-like" evidence="1">
    <location>
        <begin position="6"/>
        <end position="134"/>
    </location>
</feature>
<dbReference type="SUPFAM" id="SSF54593">
    <property type="entry name" value="Glyoxalase/Bleomycin resistance protein/Dihydroxybiphenyl dioxygenase"/>
    <property type="match status" value="1"/>
</dbReference>
<dbReference type="Proteomes" id="UP000550260">
    <property type="component" value="Unassembled WGS sequence"/>
</dbReference>
<evidence type="ECO:0000313" key="2">
    <source>
        <dbReference type="EMBL" id="MBB2499586.1"/>
    </source>
</evidence>
<evidence type="ECO:0000313" key="3">
    <source>
        <dbReference type="Proteomes" id="UP000550260"/>
    </source>
</evidence>
<sequence length="134" mass="14147">MAKRVQIAIDCADPERLAEFWAAALGYVVEGPSSGASSWAEFSRSVGDGAEAWCAAADPAGLGPRLLFHRVPEPKLGKNRLHLDVRTGAADRVGVEAETARLVARGAVHVRTVVDESGCFAVLQDPEGNAFCVC</sequence>
<name>A0A8E1VWE0_9PSEU</name>
<dbReference type="EMBL" id="JACJHR010000011">
    <property type="protein sequence ID" value="MBB2499586.1"/>
    <property type="molecule type" value="Genomic_DNA"/>
</dbReference>
<gene>
    <name evidence="2" type="ORF">H5411_10665</name>
</gene>
<dbReference type="PANTHER" id="PTHR35908:SF1">
    <property type="entry name" value="CONSERVED PROTEIN"/>
    <property type="match status" value="1"/>
</dbReference>
<dbReference type="CDD" id="cd06587">
    <property type="entry name" value="VOC"/>
    <property type="match status" value="1"/>
</dbReference>
<comment type="caution">
    <text evidence="2">The sequence shown here is derived from an EMBL/GenBank/DDBJ whole genome shotgun (WGS) entry which is preliminary data.</text>
</comment>
<proteinExistence type="predicted"/>
<dbReference type="InterPro" id="IPR029068">
    <property type="entry name" value="Glyas_Bleomycin-R_OHBP_Dase"/>
</dbReference>
<dbReference type="Gene3D" id="3.10.180.10">
    <property type="entry name" value="2,3-Dihydroxybiphenyl 1,2-Dioxygenase, domain 1"/>
    <property type="match status" value="1"/>
</dbReference>
<dbReference type="Pfam" id="PF18029">
    <property type="entry name" value="Glyoxalase_6"/>
    <property type="match status" value="1"/>
</dbReference>